<reference evidence="2 3" key="1">
    <citation type="submission" date="2020-12" db="EMBL/GenBank/DDBJ databases">
        <title>Novel Thalassolituus-related marine hydrocarbonoclastic bacteria mediated algae-derived hydrocarbons mineralization in twilight zone of the northern South China Sea.</title>
        <authorList>
            <person name="Dong C."/>
        </authorList>
    </citation>
    <scope>NUCLEOTIDE SEQUENCE [LARGE SCALE GENOMIC DNA]</scope>
    <source>
        <strain evidence="2 3">IMCC1826</strain>
    </source>
</reference>
<keyword evidence="1" id="KW-0698">rRNA processing</keyword>
<dbReference type="HAMAP" id="MF_00934">
    <property type="entry name" value="23SrRNA_methyltr_J"/>
    <property type="match status" value="1"/>
</dbReference>
<comment type="function">
    <text evidence="1">Specifically methylates the adenine in position 2030 of 23S rRNA.</text>
</comment>
<name>A0ABS7ZV09_9GAMM</name>
<feature type="binding site" evidence="1">
    <location>
        <position position="168"/>
    </location>
    <ligand>
        <name>S-adenosyl-L-methionine</name>
        <dbReference type="ChEBI" id="CHEBI:59789"/>
    </ligand>
</feature>
<dbReference type="InterPro" id="IPR007473">
    <property type="entry name" value="RlmJ"/>
</dbReference>
<dbReference type="Proteomes" id="UP000714380">
    <property type="component" value="Unassembled WGS sequence"/>
</dbReference>
<keyword evidence="1" id="KW-0949">S-adenosyl-L-methionine</keyword>
<dbReference type="InterPro" id="IPR029063">
    <property type="entry name" value="SAM-dependent_MTases_sf"/>
</dbReference>
<feature type="binding site" evidence="1">
    <location>
        <position position="19"/>
    </location>
    <ligand>
        <name>S-adenosyl-L-methionine</name>
        <dbReference type="ChEBI" id="CHEBI:59789"/>
    </ligand>
</feature>
<comment type="caution">
    <text evidence="2">The sequence shown here is derived from an EMBL/GenBank/DDBJ whole genome shotgun (WGS) entry which is preliminary data.</text>
</comment>
<proteinExistence type="inferred from homology"/>
<dbReference type="PANTHER" id="PTHR37426:SF1">
    <property type="entry name" value="RIBOSOMAL RNA LARGE SUBUNIT METHYLTRANSFERASE J"/>
    <property type="match status" value="1"/>
</dbReference>
<organism evidence="2 3">
    <name type="scientific">Thalassolituus marinus</name>
    <dbReference type="NCBI Taxonomy" id="671053"/>
    <lineage>
        <taxon>Bacteria</taxon>
        <taxon>Pseudomonadati</taxon>
        <taxon>Pseudomonadota</taxon>
        <taxon>Gammaproteobacteria</taxon>
        <taxon>Oceanospirillales</taxon>
        <taxon>Oceanospirillaceae</taxon>
        <taxon>Thalassolituus</taxon>
    </lineage>
</organism>
<dbReference type="EC" id="2.1.1.266" evidence="1"/>
<evidence type="ECO:0000313" key="3">
    <source>
        <dbReference type="Proteomes" id="UP000714380"/>
    </source>
</evidence>
<keyword evidence="3" id="KW-1185">Reference proteome</keyword>
<keyword evidence="1" id="KW-0808">Transferase</keyword>
<keyword evidence="1" id="KW-0489">Methyltransferase</keyword>
<comment type="subunit">
    <text evidence="1">Monomer.</text>
</comment>
<feature type="active site" description="Proton acceptor" evidence="1">
    <location>
        <position position="168"/>
    </location>
</feature>
<dbReference type="Pfam" id="PF04378">
    <property type="entry name" value="RsmJ"/>
    <property type="match status" value="1"/>
</dbReference>
<dbReference type="Gene3D" id="3.40.50.150">
    <property type="entry name" value="Vaccinia Virus protein VP39"/>
    <property type="match status" value="1"/>
</dbReference>
<comment type="similarity">
    <text evidence="1">Belongs to the RlmJ family.</text>
</comment>
<feature type="binding site" evidence="1">
    <location>
        <position position="122"/>
    </location>
    <ligand>
        <name>S-adenosyl-L-methionine</name>
        <dbReference type="ChEBI" id="CHEBI:59789"/>
    </ligand>
</feature>
<gene>
    <name evidence="1" type="primary">rlmJ</name>
    <name evidence="2" type="ORF">I9W95_15345</name>
</gene>
<evidence type="ECO:0000256" key="1">
    <source>
        <dbReference type="HAMAP-Rule" id="MF_00934"/>
    </source>
</evidence>
<feature type="binding site" evidence="1">
    <location>
        <position position="42"/>
    </location>
    <ligand>
        <name>S-adenosyl-L-methionine</name>
        <dbReference type="ChEBI" id="CHEBI:59789"/>
    </ligand>
</feature>
<accession>A0ABS7ZV09</accession>
<dbReference type="RefSeq" id="WP_225676482.1">
    <property type="nucleotide sequence ID" value="NZ_JAEDAH010000097.1"/>
</dbReference>
<feature type="binding site" evidence="1">
    <location>
        <position position="104"/>
    </location>
    <ligand>
        <name>S-adenosyl-L-methionine</name>
        <dbReference type="ChEBI" id="CHEBI:59789"/>
    </ligand>
</feature>
<keyword evidence="1" id="KW-0694">RNA-binding</keyword>
<dbReference type="PANTHER" id="PTHR37426">
    <property type="entry name" value="RIBOSOMAL RNA LARGE SUBUNIT METHYLTRANSFERASE J"/>
    <property type="match status" value="1"/>
</dbReference>
<dbReference type="SUPFAM" id="SSF53335">
    <property type="entry name" value="S-adenosyl-L-methionine-dependent methyltransferases"/>
    <property type="match status" value="1"/>
</dbReference>
<comment type="catalytic activity">
    <reaction evidence="1">
        <text>adenosine(2030) in 23S rRNA + S-adenosyl-L-methionine = N(6)-methyladenosine(2030) in 23S rRNA + S-adenosyl-L-homocysteine + H(+)</text>
        <dbReference type="Rhea" id="RHEA:43736"/>
        <dbReference type="Rhea" id="RHEA-COMP:10668"/>
        <dbReference type="Rhea" id="RHEA-COMP:10669"/>
        <dbReference type="ChEBI" id="CHEBI:15378"/>
        <dbReference type="ChEBI" id="CHEBI:57856"/>
        <dbReference type="ChEBI" id="CHEBI:59789"/>
        <dbReference type="ChEBI" id="CHEBI:74411"/>
        <dbReference type="ChEBI" id="CHEBI:74449"/>
        <dbReference type="EC" id="2.1.1.266"/>
    </reaction>
</comment>
<evidence type="ECO:0000313" key="2">
    <source>
        <dbReference type="EMBL" id="MCA6064982.1"/>
    </source>
</evidence>
<feature type="binding site" evidence="1">
    <location>
        <begin position="147"/>
        <end position="148"/>
    </location>
    <ligand>
        <name>S-adenosyl-L-methionine</name>
        <dbReference type="ChEBI" id="CHEBI:59789"/>
    </ligand>
</feature>
<feature type="site" description="Interaction with substrate rRNA" evidence="1">
    <location>
        <position position="4"/>
    </location>
</feature>
<dbReference type="EMBL" id="JAEDAH010000097">
    <property type="protein sequence ID" value="MCA6064982.1"/>
    <property type="molecule type" value="Genomic_DNA"/>
</dbReference>
<protein>
    <recommendedName>
        <fullName evidence="1">Ribosomal RNA large subunit methyltransferase J</fullName>
        <ecNumber evidence="1">2.1.1.266</ecNumber>
    </recommendedName>
    <alternativeName>
        <fullName evidence="1">23S rRNA (adenine(2030)-N6)-methyltransferase</fullName>
    </alternativeName>
    <alternativeName>
        <fullName evidence="1">23S rRNA m6A2030 methyltransferase</fullName>
    </alternativeName>
</protein>
<sequence length="283" mass="32102">MLSYRHAFHAGNFADVLKHLIQVDILSYLQQKDKPFVYIDTHSGAGLYSFNSEEAEKNAEYETGITRLKARPVAGCEDYLQVVAQVKPEYDRSSISPDSLYPGSPRIAQIMLREQDRAQLFELHPQDHQRLDELMRRDRRITVSKSDGFKGLVAALPPKERRGLVLIDPPYEVKSDYDTVVSTLEKAHRRFATGIYALWYPVVDRARIEQMVQGLKKTGIPRIQLFELGLSADTEGRGMTSSGMIVINPPWTLKNKMDELLPQLAERLGGEQGVWKSEELAGE</sequence>